<keyword evidence="1" id="KW-1185">Reference proteome</keyword>
<dbReference type="Proteomes" id="UP000887578">
    <property type="component" value="Unplaced"/>
</dbReference>
<evidence type="ECO:0000313" key="2">
    <source>
        <dbReference type="WBParaSite" id="PDA_v2.g12650.t1"/>
    </source>
</evidence>
<sequence length="129" mass="14356">MSHQQLSNFLVSLPLLSFDEILHHIPLSTAESNVHPFEDLFGYIFLEDGSCVYYMIEDSDVESAVESPVSDIKEAFPSVSEIKETAAPFFDAVEEKVSPLFSSLKDTIAPIVSKAKEEISLIIIFSKID</sequence>
<protein>
    <submittedName>
        <fullName evidence="2">Uncharacterized protein</fullName>
    </submittedName>
</protein>
<evidence type="ECO:0000313" key="1">
    <source>
        <dbReference type="Proteomes" id="UP000887578"/>
    </source>
</evidence>
<proteinExistence type="predicted"/>
<organism evidence="1 2">
    <name type="scientific">Panagrolaimus davidi</name>
    <dbReference type="NCBI Taxonomy" id="227884"/>
    <lineage>
        <taxon>Eukaryota</taxon>
        <taxon>Metazoa</taxon>
        <taxon>Ecdysozoa</taxon>
        <taxon>Nematoda</taxon>
        <taxon>Chromadorea</taxon>
        <taxon>Rhabditida</taxon>
        <taxon>Tylenchina</taxon>
        <taxon>Panagrolaimomorpha</taxon>
        <taxon>Panagrolaimoidea</taxon>
        <taxon>Panagrolaimidae</taxon>
        <taxon>Panagrolaimus</taxon>
    </lineage>
</organism>
<dbReference type="WBParaSite" id="PDA_v2.g12650.t1">
    <property type="protein sequence ID" value="PDA_v2.g12650.t1"/>
    <property type="gene ID" value="PDA_v2.g12650"/>
</dbReference>
<dbReference type="AlphaFoldDB" id="A0A914P5M3"/>
<name>A0A914P5M3_9BILA</name>
<accession>A0A914P5M3</accession>
<reference evidence="2" key="1">
    <citation type="submission" date="2022-11" db="UniProtKB">
        <authorList>
            <consortium name="WormBaseParasite"/>
        </authorList>
    </citation>
    <scope>IDENTIFICATION</scope>
</reference>